<organism evidence="9 10">
    <name type="scientific">Cyphellophora attinorum</name>
    <dbReference type="NCBI Taxonomy" id="1664694"/>
    <lineage>
        <taxon>Eukaryota</taxon>
        <taxon>Fungi</taxon>
        <taxon>Dikarya</taxon>
        <taxon>Ascomycota</taxon>
        <taxon>Pezizomycotina</taxon>
        <taxon>Eurotiomycetes</taxon>
        <taxon>Chaetothyriomycetidae</taxon>
        <taxon>Chaetothyriales</taxon>
        <taxon>Cyphellophoraceae</taxon>
        <taxon>Cyphellophora</taxon>
    </lineage>
</organism>
<dbReference type="GO" id="GO:0034399">
    <property type="term" value="C:nuclear periphery"/>
    <property type="evidence" value="ECO:0007669"/>
    <property type="project" value="TreeGrafter"/>
</dbReference>
<protein>
    <recommendedName>
        <fullName evidence="1">Anaphase-promoting complex subunit 4</fullName>
    </recommendedName>
</protein>
<name>A0A0N0NQF5_9EURO</name>
<keyword evidence="2" id="KW-0132">Cell division</keyword>
<dbReference type="Pfam" id="PF12896">
    <property type="entry name" value="ANAPC4"/>
    <property type="match status" value="1"/>
</dbReference>
<evidence type="ECO:0000256" key="5">
    <source>
        <dbReference type="ARBA" id="ARBA00023306"/>
    </source>
</evidence>
<dbReference type="AlphaFoldDB" id="A0A0N0NQF5"/>
<dbReference type="STRING" id="1664694.A0A0N0NQF5"/>
<dbReference type="OrthoDB" id="2110451at2759"/>
<evidence type="ECO:0000256" key="1">
    <source>
        <dbReference type="ARBA" id="ARBA00016067"/>
    </source>
</evidence>
<feature type="compositionally biased region" description="Basic and acidic residues" evidence="6">
    <location>
        <begin position="134"/>
        <end position="143"/>
    </location>
</feature>
<dbReference type="GeneID" id="28738242"/>
<evidence type="ECO:0000256" key="4">
    <source>
        <dbReference type="ARBA" id="ARBA00022786"/>
    </source>
</evidence>
<dbReference type="RefSeq" id="XP_018003811.1">
    <property type="nucleotide sequence ID" value="XM_018146362.1"/>
</dbReference>
<gene>
    <name evidence="9" type="ORF">AB675_6098</name>
</gene>
<dbReference type="InterPro" id="IPR024977">
    <property type="entry name" value="Apc4-like_WD40_dom"/>
</dbReference>
<dbReference type="GO" id="GO:0051301">
    <property type="term" value="P:cell division"/>
    <property type="evidence" value="ECO:0007669"/>
    <property type="project" value="UniProtKB-KW"/>
</dbReference>
<dbReference type="GO" id="GO:0031145">
    <property type="term" value="P:anaphase-promoting complex-dependent catabolic process"/>
    <property type="evidence" value="ECO:0007669"/>
    <property type="project" value="InterPro"/>
</dbReference>
<dbReference type="InterPro" id="IPR024789">
    <property type="entry name" value="APC4"/>
</dbReference>
<feature type="domain" description="Anaphase-promoting complex subunit 4-like WD40" evidence="7">
    <location>
        <begin position="37"/>
        <end position="120"/>
    </location>
</feature>
<keyword evidence="3" id="KW-0498">Mitosis</keyword>
<dbReference type="InterPro" id="IPR024790">
    <property type="entry name" value="APC4_long_dom"/>
</dbReference>
<dbReference type="Pfam" id="PF12894">
    <property type="entry name" value="ANAPC4_WD40"/>
    <property type="match status" value="1"/>
</dbReference>
<evidence type="ECO:0000256" key="3">
    <source>
        <dbReference type="ARBA" id="ARBA00022776"/>
    </source>
</evidence>
<proteinExistence type="predicted"/>
<feature type="domain" description="Anaphase-promoting complex subunit 4 long" evidence="8">
    <location>
        <begin position="342"/>
        <end position="540"/>
    </location>
</feature>
<evidence type="ECO:0000313" key="10">
    <source>
        <dbReference type="Proteomes" id="UP000038010"/>
    </source>
</evidence>
<comment type="caution">
    <text evidence="9">The sequence shown here is derived from an EMBL/GenBank/DDBJ whole genome shotgun (WGS) entry which is preliminary data.</text>
</comment>
<feature type="compositionally biased region" description="Polar residues" evidence="6">
    <location>
        <begin position="146"/>
        <end position="155"/>
    </location>
</feature>
<keyword evidence="5" id="KW-0131">Cell cycle</keyword>
<sequence>MRVTTAKRLLEPCTHGLTRPCPSVNIDLVATVSTGTGNSRETVEVWRRNGQRVFVVNAPDTMIDKEDEGGAPSKAEVKAMEWRGDGKMLAVYWSRGQKGTVTVVDVYDGKVVCTLNVRAKRLVPDWSTTPQDDDSAKPVDGRNRRGTMSWQNHFASPSEIRKMRARDADDRKARDLEQLLSGEDLDGNELDGQNMLRSSANLPRALSRIEIDVALPKLSTLPPIAATGTDDDLFSTRHSIDTIFHAANTNTSDTGSFGAHGDHDTVDVLLTNVDKCNIHISMYDSFVVGTVDAALALPKGFKGTRVIQDASHPFLTTHFLVLEAVKDGPVRSSKLAPDLSLHVVALDLRFITQTGYNLPLLATKATQLQNLLRYLIQVSTLLSAEVRTAFDLPQRFVANISESLAEDDPAASFMTQAYQLIIMGTCNEKFREWLVDQVGERGLKRWEKAVGDCLDMIRRMTSECLLPAIERAQLVISRLDGLSRFADTASRLGLDEMAVRDVRKVLDTLNVLCHDMLQDVCTEVKEFASFVRWLRWEIEVQTLGEDSERAEEMRESYTGESEVRTVLEYIESAMGVSRLLRYVRTDPAESDNVEITNDGDLLEGYKLAREGQHYEDTLKLSDLLKVLADRSKVVFDSTAETLRKNVLCSHVAELPACLDERVMASSVLQSELGEGFSMHVVSTRKDDTAHLYKVTFDTDRAGNTTAPGKIEEHKFTGTRGSEVKSLAMVGQARQFLALVDFRGSPKTAISCLAFSWDAMSGGGHEKHIFTMDGTTTGISPGELRAVKGQKGRDRLVCVDKEGLGFVVLEDE</sequence>
<keyword evidence="10" id="KW-1185">Reference proteome</keyword>
<evidence type="ECO:0000256" key="2">
    <source>
        <dbReference type="ARBA" id="ARBA00022618"/>
    </source>
</evidence>
<feature type="region of interest" description="Disordered" evidence="6">
    <location>
        <begin position="125"/>
        <end position="172"/>
    </location>
</feature>
<dbReference type="GO" id="GO:0005680">
    <property type="term" value="C:anaphase-promoting complex"/>
    <property type="evidence" value="ECO:0007669"/>
    <property type="project" value="InterPro"/>
</dbReference>
<dbReference type="PANTHER" id="PTHR13260:SF0">
    <property type="entry name" value="ANAPHASE-PROMOTING COMPLEX SUBUNIT 4"/>
    <property type="match status" value="1"/>
</dbReference>
<reference evidence="9 10" key="1">
    <citation type="submission" date="2015-06" db="EMBL/GenBank/DDBJ databases">
        <title>Draft genome of the ant-associated black yeast Phialophora attae CBS 131958.</title>
        <authorList>
            <person name="Moreno L.F."/>
            <person name="Stielow B.J."/>
            <person name="de Hoog S."/>
            <person name="Vicente V.A."/>
            <person name="Weiss V.A."/>
            <person name="de Vries M."/>
            <person name="Cruz L.M."/>
            <person name="Souza E.M."/>
        </authorList>
    </citation>
    <scope>NUCLEOTIDE SEQUENCE [LARGE SCALE GENOMIC DNA]</scope>
    <source>
        <strain evidence="9 10">CBS 131958</strain>
    </source>
</reference>
<dbReference type="SUPFAM" id="SSF82171">
    <property type="entry name" value="DPP6 N-terminal domain-like"/>
    <property type="match status" value="1"/>
</dbReference>
<feature type="compositionally biased region" description="Basic and acidic residues" evidence="6">
    <location>
        <begin position="159"/>
        <end position="172"/>
    </location>
</feature>
<accession>A0A0N0NQF5</accession>
<dbReference type="PANTHER" id="PTHR13260">
    <property type="entry name" value="ANAPHASE PROMOTING COMPLEX SUBUNIT 4 APC4"/>
    <property type="match status" value="1"/>
</dbReference>
<evidence type="ECO:0000313" key="9">
    <source>
        <dbReference type="EMBL" id="KPI43848.1"/>
    </source>
</evidence>
<dbReference type="VEuPathDB" id="FungiDB:AB675_6098"/>
<dbReference type="EMBL" id="LFJN01000004">
    <property type="protein sequence ID" value="KPI43848.1"/>
    <property type="molecule type" value="Genomic_DNA"/>
</dbReference>
<evidence type="ECO:0000256" key="6">
    <source>
        <dbReference type="SAM" id="MobiDB-lite"/>
    </source>
</evidence>
<evidence type="ECO:0000259" key="8">
    <source>
        <dbReference type="Pfam" id="PF12896"/>
    </source>
</evidence>
<evidence type="ECO:0000259" key="7">
    <source>
        <dbReference type="Pfam" id="PF12894"/>
    </source>
</evidence>
<keyword evidence="4" id="KW-0833">Ubl conjugation pathway</keyword>
<dbReference type="Proteomes" id="UP000038010">
    <property type="component" value="Unassembled WGS sequence"/>
</dbReference>
<dbReference type="GO" id="GO:0070979">
    <property type="term" value="P:protein K11-linked ubiquitination"/>
    <property type="evidence" value="ECO:0007669"/>
    <property type="project" value="TreeGrafter"/>
</dbReference>